<evidence type="ECO:0000259" key="1">
    <source>
        <dbReference type="Pfam" id="PF01636"/>
    </source>
</evidence>
<gene>
    <name evidence="2" type="ORF">AWR27_08675</name>
</gene>
<dbReference type="RefSeq" id="WP_077130821.1">
    <property type="nucleotide sequence ID" value="NZ_CP014263.1"/>
</dbReference>
<dbReference type="AlphaFoldDB" id="A0A1P9WVH2"/>
<dbReference type="SUPFAM" id="SSF56112">
    <property type="entry name" value="Protein kinase-like (PK-like)"/>
    <property type="match status" value="1"/>
</dbReference>
<dbReference type="Gene3D" id="3.30.200.20">
    <property type="entry name" value="Phosphorylase Kinase, domain 1"/>
    <property type="match status" value="1"/>
</dbReference>
<dbReference type="InterPro" id="IPR041726">
    <property type="entry name" value="ACAD10_11_N"/>
</dbReference>
<evidence type="ECO:0000313" key="2">
    <source>
        <dbReference type="EMBL" id="AQG79385.1"/>
    </source>
</evidence>
<dbReference type="CDD" id="cd05154">
    <property type="entry name" value="ACAD10_11_N-like"/>
    <property type="match status" value="1"/>
</dbReference>
<dbReference type="Pfam" id="PF01636">
    <property type="entry name" value="APH"/>
    <property type="match status" value="1"/>
</dbReference>
<dbReference type="InterPro" id="IPR002575">
    <property type="entry name" value="Aminoglycoside_PTrfase"/>
</dbReference>
<dbReference type="GO" id="GO:0016740">
    <property type="term" value="F:transferase activity"/>
    <property type="evidence" value="ECO:0007669"/>
    <property type="project" value="UniProtKB-KW"/>
</dbReference>
<organism evidence="2 3">
    <name type="scientific">Spirosoma montaniterrae</name>
    <dbReference type="NCBI Taxonomy" id="1178516"/>
    <lineage>
        <taxon>Bacteria</taxon>
        <taxon>Pseudomonadati</taxon>
        <taxon>Bacteroidota</taxon>
        <taxon>Cytophagia</taxon>
        <taxon>Cytophagales</taxon>
        <taxon>Cytophagaceae</taxon>
        <taxon>Spirosoma</taxon>
    </lineage>
</organism>
<dbReference type="OrthoDB" id="3806873at2"/>
<dbReference type="Gene3D" id="3.90.1200.10">
    <property type="match status" value="1"/>
</dbReference>
<evidence type="ECO:0000313" key="3">
    <source>
        <dbReference type="Proteomes" id="UP000187941"/>
    </source>
</evidence>
<keyword evidence="3" id="KW-1185">Reference proteome</keyword>
<feature type="domain" description="Aminoglycoside phosphotransferase" evidence="1">
    <location>
        <begin position="38"/>
        <end position="276"/>
    </location>
</feature>
<dbReference type="InterPro" id="IPR011009">
    <property type="entry name" value="Kinase-like_dom_sf"/>
</dbReference>
<dbReference type="Proteomes" id="UP000187941">
    <property type="component" value="Chromosome"/>
</dbReference>
<dbReference type="PANTHER" id="PTHR47829">
    <property type="entry name" value="HYDROLASE, PUTATIVE (AFU_ORTHOLOGUE AFUA_1G12880)-RELATED"/>
    <property type="match status" value="1"/>
</dbReference>
<dbReference type="STRING" id="1178516.AWR27_08675"/>
<accession>A0A1P9WVH2</accession>
<dbReference type="KEGG" id="smon:AWR27_08675"/>
<reference evidence="2 3" key="1">
    <citation type="submission" date="2016-01" db="EMBL/GenBank/DDBJ databases">
        <authorList>
            <person name="Oliw E.H."/>
        </authorList>
    </citation>
    <scope>NUCLEOTIDE SEQUENCE [LARGE SCALE GENOMIC DNA]</scope>
    <source>
        <strain evidence="2 3">DY10</strain>
    </source>
</reference>
<sequence length="357" mass="39814">MLSPDSPRPVRPGEELDIAVLNNYLREHAPDMGLVLNVQQFPGGFSNLTYLLQTADGEYVLRSPPFGANIKGGHDMGREFRVLSLLRGHYDRVPRPVVFCEDVAVLGAPFYVMERVSGLILRAHMAPKLNLTPDRMRQLAEALVDNLVTIHGLDINTTGLVQLGKPEGYVQRQVEGWIKRYRAAETDEIPSMNAVGAWLSENYPPEQPPAFLHNDYKYDNVVLAADPETGEPMPLINGVLDWEMATVGDPLMDLGASLAYWSEAGDNPAHRNFNLTWLPGNLTRAEVVARYAERSGRDVSNILFYYVFGLYKNAVIAQQIYARWKQGHTKDDRFGQLLPMIVELGNKAAGSLKKGVI</sequence>
<proteinExistence type="predicted"/>
<protein>
    <submittedName>
        <fullName evidence="2">Aminoglycoside phosphotransferase</fullName>
    </submittedName>
</protein>
<dbReference type="PANTHER" id="PTHR47829:SF1">
    <property type="entry name" value="HAD FAMILY PHOSPHATASE"/>
    <property type="match status" value="1"/>
</dbReference>
<dbReference type="EMBL" id="CP014263">
    <property type="protein sequence ID" value="AQG79385.1"/>
    <property type="molecule type" value="Genomic_DNA"/>
</dbReference>
<dbReference type="InterPro" id="IPR052898">
    <property type="entry name" value="ACAD10-like"/>
</dbReference>
<keyword evidence="2" id="KW-0808">Transferase</keyword>
<name>A0A1P9WVH2_9BACT</name>